<organism evidence="3 4">
    <name type="scientific">Phaseolus angularis</name>
    <name type="common">Azuki bean</name>
    <name type="synonym">Vigna angularis</name>
    <dbReference type="NCBI Taxonomy" id="3914"/>
    <lineage>
        <taxon>Eukaryota</taxon>
        <taxon>Viridiplantae</taxon>
        <taxon>Streptophyta</taxon>
        <taxon>Embryophyta</taxon>
        <taxon>Tracheophyta</taxon>
        <taxon>Spermatophyta</taxon>
        <taxon>Magnoliopsida</taxon>
        <taxon>eudicotyledons</taxon>
        <taxon>Gunneridae</taxon>
        <taxon>Pentapetalae</taxon>
        <taxon>rosids</taxon>
        <taxon>fabids</taxon>
        <taxon>Fabales</taxon>
        <taxon>Fabaceae</taxon>
        <taxon>Papilionoideae</taxon>
        <taxon>50 kb inversion clade</taxon>
        <taxon>NPAAA clade</taxon>
        <taxon>indigoferoid/millettioid clade</taxon>
        <taxon>Phaseoleae</taxon>
        <taxon>Vigna</taxon>
    </lineage>
</organism>
<accession>A0A0L9VHV4</accession>
<dbReference type="GO" id="GO:0006629">
    <property type="term" value="P:lipid metabolic process"/>
    <property type="evidence" value="ECO:0007669"/>
    <property type="project" value="InterPro"/>
</dbReference>
<dbReference type="SUPFAM" id="SSF53474">
    <property type="entry name" value="alpha/beta-Hydrolases"/>
    <property type="match status" value="1"/>
</dbReference>
<dbReference type="AlphaFoldDB" id="A0A0L9VHV4"/>
<sequence>MMQRLVDHVLAITKESVKAFTYESLNNIVRLINGISALLLACLPGKANILEGIHGWELRPTFRGPRFPRWMENGVSSFNQFVHDFSMDSDNSSLEYSSEDDDSEIYSDGLEYPPTPASQSSRTSEAVNLFRLVYYGVSKAMSFTTNKRPPHLRAHKRVLSLKDHIIHRATDRRRGVVEDLHLGIELSIEAVFDVVHKAAHLLLSPSEAFGALVRLFSSHESAVKGDPDGEEDASIYTDTLGENDPKPKERTLKYQPLNTDARTCQDVITDLGYPYEAIRVITSDGYILLLERIPRRDSRKAVYLQHGVLDSSMGWVSNGIVGSPAFAAYDQGYDVFLGNFRGLVSREHVNENISSRQYWRYSINEHGTEDIPAMIEKIHEVKTAELRLTKPDIEEETDDDQPYKLCAICHSLGGAAVLMYVITRRIEGKPHRLSRLVLLSPAGFHEDSNIVFSVAELLLVLLAPVLSLLVPAFYIPTRFFRMLVNKLARDLHNLPAVGGLVQTLMSYVVGGDSSNWVGVLGLPHYNMNDMPGVAFRVALHLSQMKRTGKFIMFDYGSTSANMEVYGSPVPLDLGERYELIDIPVNLVAGQKDKVIRPSMVKRHYKLMKGAGVDVSYNEFEYAHLDFTFSHHEELLSFVMSCLLLVDPNAKHQVNQRGVRSRRKGQVATSDVQHIHWTGEVDYFLGVLSSLVFNGNNENQHTTVQGLGEALMGNNGSPMVTTPNSNIRIGELNVLLARNFKEAHDALRGKRRVDPATKESVKSMRMTNEEVANMVYSRGALPADDSMFLQSRGNIVNSEPSLLPPILPYGCTSTSSSRRPHLPFLAAGFDPYGRPVFGPTTGVPPPPKTPQFNPHDFWPPPPSSTYSQNLVHAWEGTLFGKMHRNRTNTQRGKDTTFIQKI</sequence>
<evidence type="ECO:0000313" key="3">
    <source>
        <dbReference type="EMBL" id="KOM54294.1"/>
    </source>
</evidence>
<reference evidence="4" key="1">
    <citation type="journal article" date="2015" name="Proc. Natl. Acad. Sci. U.S.A.">
        <title>Genome sequencing of adzuki bean (Vigna angularis) provides insight into high starch and low fat accumulation and domestication.</title>
        <authorList>
            <person name="Yang K."/>
            <person name="Tian Z."/>
            <person name="Chen C."/>
            <person name="Luo L."/>
            <person name="Zhao B."/>
            <person name="Wang Z."/>
            <person name="Yu L."/>
            <person name="Li Y."/>
            <person name="Sun Y."/>
            <person name="Li W."/>
            <person name="Chen Y."/>
            <person name="Li Y."/>
            <person name="Zhang Y."/>
            <person name="Ai D."/>
            <person name="Zhao J."/>
            <person name="Shang C."/>
            <person name="Ma Y."/>
            <person name="Wu B."/>
            <person name="Wang M."/>
            <person name="Gao L."/>
            <person name="Sun D."/>
            <person name="Zhang P."/>
            <person name="Guo F."/>
            <person name="Wang W."/>
            <person name="Li Y."/>
            <person name="Wang J."/>
            <person name="Varshney R.K."/>
            <person name="Wang J."/>
            <person name="Ling H.Q."/>
            <person name="Wan P."/>
        </authorList>
    </citation>
    <scope>NUCLEOTIDE SEQUENCE</scope>
    <source>
        <strain evidence="4">cv. Jingnong 6</strain>
    </source>
</reference>
<protein>
    <recommendedName>
        <fullName evidence="2">Partial AB-hydrolase lipase domain-containing protein</fullName>
    </recommendedName>
</protein>
<dbReference type="Gramene" id="KOM54294">
    <property type="protein sequence ID" value="KOM54294"/>
    <property type="gene ID" value="LR48_Vigan10g018600"/>
</dbReference>
<dbReference type="InterPro" id="IPR006693">
    <property type="entry name" value="AB_hydrolase_lipase"/>
</dbReference>
<gene>
    <name evidence="3" type="ORF">LR48_Vigan10g018600</name>
</gene>
<evidence type="ECO:0000259" key="2">
    <source>
        <dbReference type="Pfam" id="PF04083"/>
    </source>
</evidence>
<dbReference type="Gene3D" id="3.40.50.1820">
    <property type="entry name" value="alpha/beta hydrolase"/>
    <property type="match status" value="1"/>
</dbReference>
<dbReference type="InterPro" id="IPR029058">
    <property type="entry name" value="AB_hydrolase_fold"/>
</dbReference>
<proteinExistence type="predicted"/>
<dbReference type="FunFam" id="3.40.50.1820:FF:000091">
    <property type="entry name" value="Gastric triacylglycerol lipase"/>
    <property type="match status" value="1"/>
</dbReference>
<feature type="domain" description="Partial AB-hydrolase lipase" evidence="2">
    <location>
        <begin position="265"/>
        <end position="319"/>
    </location>
</feature>
<name>A0A0L9VHV4_PHAAN</name>
<dbReference type="Proteomes" id="UP000053144">
    <property type="component" value="Chromosome 10"/>
</dbReference>
<dbReference type="EMBL" id="CM003380">
    <property type="protein sequence ID" value="KOM54294.1"/>
    <property type="molecule type" value="Genomic_DNA"/>
</dbReference>
<dbReference type="Pfam" id="PF04083">
    <property type="entry name" value="Abhydro_lipase"/>
    <property type="match status" value="1"/>
</dbReference>
<dbReference type="PANTHER" id="PTHR11005">
    <property type="entry name" value="LYSOSOMAL ACID LIPASE-RELATED"/>
    <property type="match status" value="1"/>
</dbReference>
<evidence type="ECO:0000256" key="1">
    <source>
        <dbReference type="SAM" id="MobiDB-lite"/>
    </source>
</evidence>
<feature type="region of interest" description="Disordered" evidence="1">
    <location>
        <begin position="223"/>
        <end position="247"/>
    </location>
</feature>
<feature type="region of interest" description="Disordered" evidence="1">
    <location>
        <begin position="92"/>
        <end position="121"/>
    </location>
</feature>
<dbReference type="OMA" id="KDHIVHR"/>
<evidence type="ECO:0000313" key="4">
    <source>
        <dbReference type="Proteomes" id="UP000053144"/>
    </source>
</evidence>